<dbReference type="InterPro" id="IPR050095">
    <property type="entry name" value="ECF_ABC_transporter_ATP-bd"/>
</dbReference>
<dbReference type="GO" id="GO:0042626">
    <property type="term" value="F:ATPase-coupled transmembrane transporter activity"/>
    <property type="evidence" value="ECO:0007669"/>
    <property type="project" value="TreeGrafter"/>
</dbReference>
<evidence type="ECO:0000256" key="5">
    <source>
        <dbReference type="ARBA" id="ARBA00022737"/>
    </source>
</evidence>
<evidence type="ECO:0000313" key="13">
    <source>
        <dbReference type="Proteomes" id="UP001208131"/>
    </source>
</evidence>
<dbReference type="PROSITE" id="PS50893">
    <property type="entry name" value="ABC_TRANSPORTER_2"/>
    <property type="match status" value="2"/>
</dbReference>
<keyword evidence="8" id="KW-1278">Translocase</keyword>
<dbReference type="PANTHER" id="PTHR43553">
    <property type="entry name" value="HEAVY METAL TRANSPORTER"/>
    <property type="match status" value="1"/>
</dbReference>
<evidence type="ECO:0000256" key="4">
    <source>
        <dbReference type="ARBA" id="ARBA00022475"/>
    </source>
</evidence>
<feature type="domain" description="ABC transporter" evidence="11">
    <location>
        <begin position="4"/>
        <end position="242"/>
    </location>
</feature>
<accession>A0AAE3IHU2</accession>
<evidence type="ECO:0000256" key="9">
    <source>
        <dbReference type="ARBA" id="ARBA00023136"/>
    </source>
</evidence>
<dbReference type="InterPro" id="IPR003593">
    <property type="entry name" value="AAA+_ATPase"/>
</dbReference>
<dbReference type="PANTHER" id="PTHR43553:SF23">
    <property type="entry name" value="ABC TRANSPORTER ATP-BINDING COMPONENT"/>
    <property type="match status" value="1"/>
</dbReference>
<gene>
    <name evidence="12" type="ORF">OCV57_06360</name>
</gene>
<reference evidence="12 13" key="1">
    <citation type="journal article" date="2021" name="ISME Commun">
        <title>Automated analysis of genomic sequences facilitates high-throughput and comprehensive description of bacteria.</title>
        <authorList>
            <person name="Hitch T.C.A."/>
        </authorList>
    </citation>
    <scope>NUCLEOTIDE SEQUENCE [LARGE SCALE GENOMIC DNA]</scope>
    <source>
        <strain evidence="12 13">Sanger_31</strain>
    </source>
</reference>
<keyword evidence="3" id="KW-0813">Transport</keyword>
<evidence type="ECO:0000256" key="6">
    <source>
        <dbReference type="ARBA" id="ARBA00022741"/>
    </source>
</evidence>
<dbReference type="Pfam" id="PF00005">
    <property type="entry name" value="ABC_tran"/>
    <property type="match status" value="2"/>
</dbReference>
<dbReference type="GO" id="GO:0016887">
    <property type="term" value="F:ATP hydrolysis activity"/>
    <property type="evidence" value="ECO:0007669"/>
    <property type="project" value="InterPro"/>
</dbReference>
<proteinExistence type="inferred from homology"/>
<evidence type="ECO:0000256" key="1">
    <source>
        <dbReference type="ARBA" id="ARBA00004202"/>
    </source>
</evidence>
<protein>
    <submittedName>
        <fullName evidence="12">ATP-binding cassette domain-containing protein</fullName>
    </submittedName>
</protein>
<dbReference type="Proteomes" id="UP001208131">
    <property type="component" value="Unassembled WGS sequence"/>
</dbReference>
<dbReference type="InterPro" id="IPR015856">
    <property type="entry name" value="ABC_transpr_CbiO/EcfA_su"/>
</dbReference>
<comment type="similarity">
    <text evidence="2">Belongs to the ABC transporter superfamily.</text>
</comment>
<comment type="function">
    <text evidence="10">Probably part of an ABC transporter complex. Responsible for energy coupling to the transport system.</text>
</comment>
<keyword evidence="4" id="KW-1003">Cell membrane</keyword>
<dbReference type="SUPFAM" id="SSF52540">
    <property type="entry name" value="P-loop containing nucleoside triphosphate hydrolases"/>
    <property type="match status" value="2"/>
</dbReference>
<feature type="domain" description="ABC transporter" evidence="11">
    <location>
        <begin position="291"/>
        <end position="517"/>
    </location>
</feature>
<evidence type="ECO:0000256" key="8">
    <source>
        <dbReference type="ARBA" id="ARBA00022967"/>
    </source>
</evidence>
<dbReference type="InterPro" id="IPR003439">
    <property type="entry name" value="ABC_transporter-like_ATP-bd"/>
</dbReference>
<dbReference type="CDD" id="cd03225">
    <property type="entry name" value="ABC_cobalt_CbiO_domain1"/>
    <property type="match status" value="2"/>
</dbReference>
<dbReference type="InterPro" id="IPR027417">
    <property type="entry name" value="P-loop_NTPase"/>
</dbReference>
<keyword evidence="13" id="KW-1185">Reference proteome</keyword>
<dbReference type="AlphaFoldDB" id="A0AAE3IHU2"/>
<keyword evidence="6" id="KW-0547">Nucleotide-binding</keyword>
<evidence type="ECO:0000256" key="7">
    <source>
        <dbReference type="ARBA" id="ARBA00022840"/>
    </source>
</evidence>
<keyword evidence="5" id="KW-0677">Repeat</keyword>
<dbReference type="EMBL" id="JAOQJZ010000005">
    <property type="protein sequence ID" value="MCU6705547.1"/>
    <property type="molecule type" value="Genomic_DNA"/>
</dbReference>
<evidence type="ECO:0000256" key="3">
    <source>
        <dbReference type="ARBA" id="ARBA00022448"/>
    </source>
</evidence>
<dbReference type="GO" id="GO:0005524">
    <property type="term" value="F:ATP binding"/>
    <property type="evidence" value="ECO:0007669"/>
    <property type="project" value="UniProtKB-KW"/>
</dbReference>
<evidence type="ECO:0000256" key="10">
    <source>
        <dbReference type="ARBA" id="ARBA00025157"/>
    </source>
</evidence>
<dbReference type="SMART" id="SM00382">
    <property type="entry name" value="AAA"/>
    <property type="match status" value="2"/>
</dbReference>
<comment type="caution">
    <text evidence="12">The sequence shown here is derived from an EMBL/GenBank/DDBJ whole genome shotgun (WGS) entry which is preliminary data.</text>
</comment>
<dbReference type="GO" id="GO:0043190">
    <property type="term" value="C:ATP-binding cassette (ABC) transporter complex"/>
    <property type="evidence" value="ECO:0007669"/>
    <property type="project" value="TreeGrafter"/>
</dbReference>
<comment type="subcellular location">
    <subcellularLocation>
        <location evidence="1">Cell membrane</location>
        <topology evidence="1">Peripheral membrane protein</topology>
    </subcellularLocation>
</comment>
<evidence type="ECO:0000256" key="2">
    <source>
        <dbReference type="ARBA" id="ARBA00005417"/>
    </source>
</evidence>
<dbReference type="Gene3D" id="3.40.50.300">
    <property type="entry name" value="P-loop containing nucleotide triphosphate hydrolases"/>
    <property type="match status" value="2"/>
</dbReference>
<sequence length="546" mass="60189">MEILSCENVAFKYNESTDYAISDCTFSVKKGEKIMLCGASGSGKSTLLRLLKRELSPRGELSGNITLMGKDRSELSDRESAEKIGFVMQSPDSQTVCDKVSAELAFGLESFGVKSGEIQSRVGEMAAFFGIESLYDRDISTLSGGQKQLVALCSVMATDPDILLLDEPTAQLDPVAARELLGILDRLNKEMGVTIIIAEHDPEELFDSCDKILYLAKGKTEFFGTPALTAKYFVKNALEGFLPETAKAFARLCDDLPLNVRQGRAKFEKLGVTDIPKQAVTDTERAEPYALQFKDLWQRYEKDSPDILKGCDLGIRKGECYGLLGSNGGGKSTLLRVICGLCKPYMGTVSLFGKKQKAYKNGSLFREMLAFLPQEPVTMFVKESVREDLLQSGDKAAVENVSQRMGIEHLLDRHPWDLSGGEIQKCAFAKILLADPKIIVLDECTKGMDSFAKKALGDILLDLKDEGRTILLVTHDLEFAAQYCDRCGLLFDGKIVAEDNAVEFFSHNRFYTTAAARLTRGFFSGAVTSTAVRERLAMVKRGQNEQ</sequence>
<evidence type="ECO:0000259" key="11">
    <source>
        <dbReference type="PROSITE" id="PS50893"/>
    </source>
</evidence>
<dbReference type="PROSITE" id="PS00211">
    <property type="entry name" value="ABC_TRANSPORTER_1"/>
    <property type="match status" value="1"/>
</dbReference>
<keyword evidence="9" id="KW-0472">Membrane</keyword>
<organism evidence="12 13">
    <name type="scientific">Hominimerdicola aceti</name>
    <dbReference type="NCBI Taxonomy" id="2981726"/>
    <lineage>
        <taxon>Bacteria</taxon>
        <taxon>Bacillati</taxon>
        <taxon>Bacillota</taxon>
        <taxon>Clostridia</taxon>
        <taxon>Eubacteriales</taxon>
        <taxon>Oscillospiraceae</taxon>
        <taxon>Hominimerdicola</taxon>
    </lineage>
</organism>
<evidence type="ECO:0000313" key="12">
    <source>
        <dbReference type="EMBL" id="MCU6705547.1"/>
    </source>
</evidence>
<keyword evidence="7 12" id="KW-0067">ATP-binding</keyword>
<name>A0AAE3IHU2_9FIRM</name>
<dbReference type="InterPro" id="IPR017871">
    <property type="entry name" value="ABC_transporter-like_CS"/>
</dbReference>
<dbReference type="RefSeq" id="WP_267300860.1">
    <property type="nucleotide sequence ID" value="NZ_JAOQJZ010000005.1"/>
</dbReference>